<dbReference type="AlphaFoldDB" id="A0A4Q9Z0X0"/>
<feature type="transmembrane region" description="Helical" evidence="1">
    <location>
        <begin position="180"/>
        <end position="198"/>
    </location>
</feature>
<dbReference type="EMBL" id="SJPE01000005">
    <property type="protein sequence ID" value="TBX69929.1"/>
    <property type="molecule type" value="Genomic_DNA"/>
</dbReference>
<evidence type="ECO:0000313" key="2">
    <source>
        <dbReference type="EMBL" id="TBX69929.1"/>
    </source>
</evidence>
<feature type="transmembrane region" description="Helical" evidence="1">
    <location>
        <begin position="118"/>
        <end position="139"/>
    </location>
</feature>
<feature type="transmembrane region" description="Helical" evidence="1">
    <location>
        <begin position="78"/>
        <end position="97"/>
    </location>
</feature>
<sequence length="202" mass="23557">MPCVSNIFHLLFFFCKNSNINHLYLYSFLVKIKYFWFQISKSKMKNYSIEIKWAIRFSLLTLAWAIGEKFVGLHDERIADYALYTNLFGLPALLFFVMALKEKKKYFFNGTMTWTQGFVSGVILSFIIALLTPLTQYVIYKSITPHFFETIIAYKLKSGFITEAVAQQYFNLKTYMFQNSFSNLSLGICTGALVSLFIRTKK</sequence>
<dbReference type="InterPro" id="IPR025250">
    <property type="entry name" value="DUF4199"/>
</dbReference>
<reference evidence="2 3" key="1">
    <citation type="submission" date="2019-02" db="EMBL/GenBank/DDBJ databases">
        <title>Flavobacterium sp. RD-2-33 isolated from forest soil.</title>
        <authorList>
            <person name="Chaudhary D.K."/>
        </authorList>
    </citation>
    <scope>NUCLEOTIDE SEQUENCE [LARGE SCALE GENOMIC DNA]</scope>
    <source>
        <strain evidence="2 3">RD-2-33</strain>
    </source>
</reference>
<keyword evidence="1" id="KW-1133">Transmembrane helix</keyword>
<dbReference type="Proteomes" id="UP000293300">
    <property type="component" value="Unassembled WGS sequence"/>
</dbReference>
<keyword evidence="1" id="KW-0472">Membrane</keyword>
<feature type="transmembrane region" description="Helical" evidence="1">
    <location>
        <begin position="49"/>
        <end position="66"/>
    </location>
</feature>
<protein>
    <submittedName>
        <fullName evidence="2">DUF4199 domain-containing protein</fullName>
    </submittedName>
</protein>
<comment type="caution">
    <text evidence="2">The sequence shown here is derived from an EMBL/GenBank/DDBJ whole genome shotgun (WGS) entry which is preliminary data.</text>
</comment>
<organism evidence="2 3">
    <name type="scientific">Flavobacterium silvisoli</name>
    <dbReference type="NCBI Taxonomy" id="2529433"/>
    <lineage>
        <taxon>Bacteria</taxon>
        <taxon>Pseudomonadati</taxon>
        <taxon>Bacteroidota</taxon>
        <taxon>Flavobacteriia</taxon>
        <taxon>Flavobacteriales</taxon>
        <taxon>Flavobacteriaceae</taxon>
        <taxon>Flavobacterium</taxon>
    </lineage>
</organism>
<keyword evidence="3" id="KW-1185">Reference proteome</keyword>
<accession>A0A4Q9Z0X0</accession>
<feature type="transmembrane region" description="Helical" evidence="1">
    <location>
        <begin position="20"/>
        <end position="37"/>
    </location>
</feature>
<gene>
    <name evidence="2" type="ORF">EZL74_05800</name>
</gene>
<keyword evidence="1" id="KW-0812">Transmembrane</keyword>
<name>A0A4Q9Z0X0_9FLAO</name>
<dbReference type="Pfam" id="PF13858">
    <property type="entry name" value="DUF4199"/>
    <property type="match status" value="1"/>
</dbReference>
<evidence type="ECO:0000256" key="1">
    <source>
        <dbReference type="SAM" id="Phobius"/>
    </source>
</evidence>
<proteinExistence type="predicted"/>
<evidence type="ECO:0000313" key="3">
    <source>
        <dbReference type="Proteomes" id="UP000293300"/>
    </source>
</evidence>